<keyword evidence="7" id="KW-0472">Membrane</keyword>
<dbReference type="GO" id="GO:0009507">
    <property type="term" value="C:chloroplast"/>
    <property type="evidence" value="ECO:0007669"/>
    <property type="project" value="TreeGrafter"/>
</dbReference>
<organism evidence="10 11">
    <name type="scientific">Citrus clementina</name>
    <name type="common">Clementine</name>
    <name type="synonym">Citrus deliciosa x Citrus sinensis</name>
    <dbReference type="NCBI Taxonomy" id="85681"/>
    <lineage>
        <taxon>Eukaryota</taxon>
        <taxon>Viridiplantae</taxon>
        <taxon>Streptophyta</taxon>
        <taxon>Embryophyta</taxon>
        <taxon>Tracheophyta</taxon>
        <taxon>Spermatophyta</taxon>
        <taxon>Magnoliopsida</taxon>
        <taxon>eudicotyledons</taxon>
        <taxon>Gunneridae</taxon>
        <taxon>Pentapetalae</taxon>
        <taxon>rosids</taxon>
        <taxon>malvids</taxon>
        <taxon>Sapindales</taxon>
        <taxon>Rutaceae</taxon>
        <taxon>Aurantioideae</taxon>
        <taxon>Citrus</taxon>
    </lineage>
</organism>
<proteinExistence type="inferred from homology"/>
<protein>
    <recommendedName>
        <fullName evidence="6">Prolyl endopeptidase</fullName>
        <ecNumber evidence="6">3.4.21.-</ecNumber>
    </recommendedName>
</protein>
<dbReference type="OMA" id="LINCNSK"/>
<dbReference type="EMBL" id="KI536726">
    <property type="protein sequence ID" value="ESR51089.1"/>
    <property type="molecule type" value="Genomic_DNA"/>
</dbReference>
<comment type="similarity">
    <text evidence="1 6">Belongs to the peptidase S9A family.</text>
</comment>
<keyword evidence="3 6" id="KW-0378">Hydrolase</keyword>
<feature type="transmembrane region" description="Helical" evidence="7">
    <location>
        <begin position="786"/>
        <end position="804"/>
    </location>
</feature>
<keyword evidence="4 6" id="KW-0720">Serine protease</keyword>
<evidence type="ECO:0000313" key="11">
    <source>
        <dbReference type="Proteomes" id="UP000030687"/>
    </source>
</evidence>
<dbReference type="EC" id="3.4.21.-" evidence="6"/>
<dbReference type="KEGG" id="cic:CICLE_v10033726mg"/>
<dbReference type="eggNOG" id="KOG2237">
    <property type="taxonomic scope" value="Eukaryota"/>
</dbReference>
<dbReference type="Gramene" id="ESR51089">
    <property type="protein sequence ID" value="ESR51089"/>
    <property type="gene ID" value="CICLE_v10033726mg"/>
</dbReference>
<gene>
    <name evidence="10" type="ORF">CICLE_v10033726mg</name>
</gene>
<dbReference type="InterPro" id="IPR002470">
    <property type="entry name" value="Peptidase_S9A"/>
</dbReference>
<dbReference type="GO" id="GO:0004252">
    <property type="term" value="F:serine-type endopeptidase activity"/>
    <property type="evidence" value="ECO:0007669"/>
    <property type="project" value="UniProtKB-UniRule"/>
</dbReference>
<dbReference type="InterPro" id="IPR023302">
    <property type="entry name" value="Pept_S9A_N"/>
</dbReference>
<dbReference type="SUPFAM" id="SSF50993">
    <property type="entry name" value="Peptidase/esterase 'gauge' domain"/>
    <property type="match status" value="1"/>
</dbReference>
<evidence type="ECO:0000256" key="4">
    <source>
        <dbReference type="ARBA" id="ARBA00022825"/>
    </source>
</evidence>
<dbReference type="InterPro" id="IPR051543">
    <property type="entry name" value="Serine_Peptidase_S9A"/>
</dbReference>
<dbReference type="GO" id="GO:0006508">
    <property type="term" value="P:proteolysis"/>
    <property type="evidence" value="ECO:0007669"/>
    <property type="project" value="UniProtKB-KW"/>
</dbReference>
<dbReference type="InParanoid" id="V4VF29"/>
<dbReference type="Gene3D" id="3.40.50.1820">
    <property type="entry name" value="alpha/beta hydrolase"/>
    <property type="match status" value="1"/>
</dbReference>
<dbReference type="Pfam" id="PF02897">
    <property type="entry name" value="Peptidase_S9_N"/>
    <property type="match status" value="1"/>
</dbReference>
<feature type="domain" description="Peptidase S9 prolyl oligopeptidase catalytic" evidence="8">
    <location>
        <begin position="545"/>
        <end position="752"/>
    </location>
</feature>
<keyword evidence="7" id="KW-1133">Transmembrane helix</keyword>
<evidence type="ECO:0000256" key="7">
    <source>
        <dbReference type="SAM" id="Phobius"/>
    </source>
</evidence>
<evidence type="ECO:0000256" key="3">
    <source>
        <dbReference type="ARBA" id="ARBA00022801"/>
    </source>
</evidence>
<evidence type="ECO:0000256" key="6">
    <source>
        <dbReference type="RuleBase" id="RU368024"/>
    </source>
</evidence>
<keyword evidence="2 6" id="KW-0645">Protease</keyword>
<name>V4VF29_CITCL</name>
<sequence length="835" mass="94279">AGAHTLASSSPPPPVPKKIPYEASAHGLTWQDPYHWMKNTNDPDFINYLNHENSYAQAFMSDTQTLQRTLFSEMKNRMPSNISTPPERWGPWLYYQYIPEGKEYPLLCRRLETEKSGWLQTVFHNVRGGFGKEEILLDWNEIAEKYGYVHVGTCRVSPDHNFLAYTIDTSGDEQFMLQIKDLRNQCIVPRLPVDGVVSLAWAQDSRTLFYTISDENQRPHRQILFCLTILLGGSDSTDDAPIFTEGDSGFCVDITSTKDGKFITVYVIDATNPLGGLRRVHKRVPGVQYFLEHHYGFFYILTNYPFSENEECSSGDYYLARCRAEKLYSANWQNIILPGEDISLQDMDIFDGHLVLFVSKKGVPMLCSINLSINFECKYQMEIENLNPWFFPLPSSSCSIVPGSNHDFMSSVYRAVLSSPVMPDMIVDYDMSRQTFSIIQQEELRGTSDGAGLNSAACELETNEVIDTRNCEDNNYQNSGLQGWKVLSRLYSCERKEVVSHDGVKIPLTILYSRKAWLRDQSSGLLQAYGAYGEVLDKGWCTDRLSLLDRGWVVAFADVRGGGGGDSSWHKFGSGLYKRNSIHDLTSCGKYLVNEGYVCKDKLCAIGYSAGCLLVGAAINMYPKLFCAAILKVPFLDICNTMLDPSLPLTKLDYEEFGNPQIQSQFEYIRSYSPYDNIPSGVCHPSVLVTASFHDARVGVWEAAKWVAKVRDRMCSACSHSVILKTNTTGGHFGEIIEENWMKRWISHSTKFGFKESESVDVNVKEKPAKLELNSSFGEAKACAKFWVIVFATAALMLSMQFLLGKLQKLMKNAHWSSIGFHIILLIHVKMTSML</sequence>
<dbReference type="PRINTS" id="PR00862">
    <property type="entry name" value="PROLIGOPTASE"/>
</dbReference>
<feature type="non-terminal residue" evidence="10">
    <location>
        <position position="1"/>
    </location>
</feature>
<dbReference type="FunCoup" id="V4VF29">
    <property type="interactions" value="1336"/>
</dbReference>
<dbReference type="Proteomes" id="UP000030687">
    <property type="component" value="Unassembled WGS sequence"/>
</dbReference>
<evidence type="ECO:0000313" key="10">
    <source>
        <dbReference type="EMBL" id="ESR51089.1"/>
    </source>
</evidence>
<keyword evidence="11" id="KW-1185">Reference proteome</keyword>
<evidence type="ECO:0000256" key="5">
    <source>
        <dbReference type="ARBA" id="ARBA00045448"/>
    </source>
</evidence>
<evidence type="ECO:0000259" key="8">
    <source>
        <dbReference type="Pfam" id="PF00326"/>
    </source>
</evidence>
<dbReference type="SUPFAM" id="SSF53474">
    <property type="entry name" value="alpha/beta-Hydrolases"/>
    <property type="match status" value="1"/>
</dbReference>
<dbReference type="InterPro" id="IPR001375">
    <property type="entry name" value="Peptidase_S9_cat"/>
</dbReference>
<evidence type="ECO:0000256" key="1">
    <source>
        <dbReference type="ARBA" id="ARBA00005228"/>
    </source>
</evidence>
<dbReference type="PANTHER" id="PTHR11757:SF12">
    <property type="entry name" value="PROLYL ENDOPEPTIDASE"/>
    <property type="match status" value="1"/>
</dbReference>
<dbReference type="InterPro" id="IPR029058">
    <property type="entry name" value="AB_hydrolase_fold"/>
</dbReference>
<dbReference type="Gene3D" id="2.130.10.120">
    <property type="entry name" value="Prolyl oligopeptidase, N-terminal domain"/>
    <property type="match status" value="1"/>
</dbReference>
<evidence type="ECO:0000259" key="9">
    <source>
        <dbReference type="Pfam" id="PF02897"/>
    </source>
</evidence>
<evidence type="ECO:0000256" key="2">
    <source>
        <dbReference type="ARBA" id="ARBA00022670"/>
    </source>
</evidence>
<dbReference type="PANTHER" id="PTHR11757">
    <property type="entry name" value="PROTEASE FAMILY S9A OLIGOPEPTIDASE"/>
    <property type="match status" value="1"/>
</dbReference>
<keyword evidence="7" id="KW-0812">Transmembrane</keyword>
<accession>V4VF29</accession>
<dbReference type="Pfam" id="PF00326">
    <property type="entry name" value="Peptidase_S9"/>
    <property type="match status" value="1"/>
</dbReference>
<dbReference type="AlphaFoldDB" id="V4VF29"/>
<reference evidence="10 11" key="1">
    <citation type="submission" date="2013-10" db="EMBL/GenBank/DDBJ databases">
        <authorList>
            <consortium name="International Citrus Genome Consortium"/>
            <person name="Jenkins J."/>
            <person name="Schmutz J."/>
            <person name="Prochnik S."/>
            <person name="Rokhsar D."/>
            <person name="Gmitter F."/>
            <person name="Ollitrault P."/>
            <person name="Machado M."/>
            <person name="Talon M."/>
            <person name="Wincker P."/>
            <person name="Jaillon O."/>
            <person name="Morgante M."/>
        </authorList>
    </citation>
    <scope>NUCLEOTIDE SEQUENCE</scope>
    <source>
        <strain evidence="11">cv. Clemenules</strain>
    </source>
</reference>
<feature type="domain" description="Peptidase S9A N-terminal" evidence="9">
    <location>
        <begin position="13"/>
        <end position="441"/>
    </location>
</feature>
<comment type="function">
    <text evidence="5">Serine peptidase whose precise substrate specificity remains unclear. Does not cleave peptides after a arginine or lysine residue. Regulates trans-Golgi network morphology and sorting by regulating the membrane binding of the AP-1 complex. May play a role in the regulation of synaptic vesicle exocytosis.</text>
</comment>